<dbReference type="PANTHER" id="PTHR43630:SF1">
    <property type="entry name" value="POLY-BETA-1,6-N-ACETYL-D-GLUCOSAMINE SYNTHASE"/>
    <property type="match status" value="1"/>
</dbReference>
<comment type="similarity">
    <text evidence="1">Belongs to the glycosyltransferase 2 family.</text>
</comment>
<keyword evidence="5" id="KW-0472">Membrane</keyword>
<proteinExistence type="inferred from homology"/>
<dbReference type="InterPro" id="IPR011330">
    <property type="entry name" value="Glyco_hydro/deAcase_b/a-brl"/>
</dbReference>
<dbReference type="GO" id="GO:0016810">
    <property type="term" value="F:hydrolase activity, acting on carbon-nitrogen (but not peptide) bonds"/>
    <property type="evidence" value="ECO:0007669"/>
    <property type="project" value="InterPro"/>
</dbReference>
<dbReference type="PANTHER" id="PTHR43630">
    <property type="entry name" value="POLY-BETA-1,6-N-ACETYL-D-GLUCOSAMINE SYNTHASE"/>
    <property type="match status" value="1"/>
</dbReference>
<reference evidence="7" key="1">
    <citation type="submission" date="2024-04" db="EMBL/GenBank/DDBJ databases">
        <authorList>
            <person name="Roder T."/>
            <person name="Oberhansli S."/>
            <person name="Kreuzer M."/>
        </authorList>
    </citation>
    <scope>NUCLEOTIDE SEQUENCE</scope>
    <source>
        <strain evidence="7">LWS13-1.2</strain>
    </source>
</reference>
<dbReference type="EMBL" id="CP151632">
    <property type="protein sequence ID" value="WZO35445.1"/>
    <property type="molecule type" value="Genomic_DNA"/>
</dbReference>
<keyword evidence="5" id="KW-0812">Transmembrane</keyword>
<dbReference type="AlphaFoldDB" id="A0AAU6SEX2"/>
<gene>
    <name evidence="7" type="ORF">MRBLWS13_003148</name>
</gene>
<name>A0AAU6SEX2_9MICO</name>
<dbReference type="SUPFAM" id="SSF88713">
    <property type="entry name" value="Glycoside hydrolase/deacetylase"/>
    <property type="match status" value="1"/>
</dbReference>
<dbReference type="InterPro" id="IPR029044">
    <property type="entry name" value="Nucleotide-diphossugar_trans"/>
</dbReference>
<accession>A0AAU6SEX2</accession>
<evidence type="ECO:0000256" key="3">
    <source>
        <dbReference type="ARBA" id="ARBA00022679"/>
    </source>
</evidence>
<feature type="transmembrane region" description="Helical" evidence="5">
    <location>
        <begin position="604"/>
        <end position="630"/>
    </location>
</feature>
<dbReference type="CDD" id="cd06423">
    <property type="entry name" value="CESA_like"/>
    <property type="match status" value="1"/>
</dbReference>
<dbReference type="Pfam" id="PF01522">
    <property type="entry name" value="Polysacc_deac_1"/>
    <property type="match status" value="1"/>
</dbReference>
<dbReference type="GO" id="GO:0016757">
    <property type="term" value="F:glycosyltransferase activity"/>
    <property type="evidence" value="ECO:0007669"/>
    <property type="project" value="UniProtKB-KW"/>
</dbReference>
<evidence type="ECO:0000256" key="5">
    <source>
        <dbReference type="SAM" id="Phobius"/>
    </source>
</evidence>
<dbReference type="Gene3D" id="3.90.550.10">
    <property type="entry name" value="Spore Coat Polysaccharide Biosynthesis Protein SpsA, Chain A"/>
    <property type="match status" value="1"/>
</dbReference>
<sequence length="710" mass="76369">MTADTLTRREHRSAARAAKTRVHWVVLVAVLVVLAAALVVHGYVTAADPRSGTAAEDTATDQVPAEVTDGGPVIDPRDGGVRTAAPAQRTVALTFDDGPDPRWTPEILRVLREHDATATFFAVGSAVADNPGLAREVVAGGNEIGVHTFTHLDLGAVPAWQQNLELVATQRAIAAATGVSATLFRPPYSSTNTAVTNDTWAAIDAAGADGYLSVLSTLDSKDWTAPGADAIVDASTPTGAAGSVILMHDGGGDRSQSVAALDQLLTQLDDRGYRVTSVGEAIGVEATNPSASWWDRVAGWATIAVVRTSDLVVTALTWALLFSGIVVLLRAVLVMGAAIRHVRRVRTPGPMLIPITEPVSVIVPAYNESAGIAAAVRSIAASDHPVEIIVVDDGSTDGTADIVERLGLPRVRVIRQQNQGKPAALNTGIRAAQHELIVMVDGDTVFEPDTVRLLVQPFADPKVGAVSGNTKVANRGGLLGRWQHIEYVVGFNLDRRLFDVAECMPTVPGAIGGFRRAALEGVGGVSSDTLAEDTDLTMALCRDGWRVVYEETARAWTEAPQSLDALWKQRYRWCYGTLQAMYKHRHAVRQRGAAGKLGRRGLGYLLVLQVLMPLLAPVVDVFALYGLIFLDPARIIALWAAFLLVQLLMAWFAFALDRESPRPLWSLPLQQFVYRQLMYLVVIQSVFTALAGTRLRWHRMERYGSLQQVG</sequence>
<keyword evidence="3" id="KW-0808">Transferase</keyword>
<keyword evidence="5" id="KW-1133">Transmembrane helix</keyword>
<protein>
    <submittedName>
        <fullName evidence="7">Bifunctional polysaccharide deacetylase/glycosyltransferase family 2 protein</fullName>
    </submittedName>
</protein>
<evidence type="ECO:0000259" key="6">
    <source>
        <dbReference type="PROSITE" id="PS51677"/>
    </source>
</evidence>
<evidence type="ECO:0000256" key="1">
    <source>
        <dbReference type="ARBA" id="ARBA00006739"/>
    </source>
</evidence>
<dbReference type="SUPFAM" id="SSF53448">
    <property type="entry name" value="Nucleotide-diphospho-sugar transferases"/>
    <property type="match status" value="1"/>
</dbReference>
<dbReference type="PROSITE" id="PS51677">
    <property type="entry name" value="NODB"/>
    <property type="match status" value="1"/>
</dbReference>
<feature type="domain" description="NodB homology" evidence="6">
    <location>
        <begin position="89"/>
        <end position="276"/>
    </location>
</feature>
<evidence type="ECO:0000256" key="4">
    <source>
        <dbReference type="SAM" id="MobiDB-lite"/>
    </source>
</evidence>
<evidence type="ECO:0000313" key="7">
    <source>
        <dbReference type="EMBL" id="WZO35445.1"/>
    </source>
</evidence>
<dbReference type="InterPro" id="IPR002509">
    <property type="entry name" value="NODB_dom"/>
</dbReference>
<dbReference type="Pfam" id="PF13641">
    <property type="entry name" value="Glyco_tranf_2_3"/>
    <property type="match status" value="1"/>
</dbReference>
<organism evidence="7">
    <name type="scientific">Microbacterium sp. LWS13-1.2</name>
    <dbReference type="NCBI Taxonomy" id="3135264"/>
    <lineage>
        <taxon>Bacteria</taxon>
        <taxon>Bacillati</taxon>
        <taxon>Actinomycetota</taxon>
        <taxon>Actinomycetes</taxon>
        <taxon>Micrococcales</taxon>
        <taxon>Microbacteriaceae</taxon>
        <taxon>Microbacterium</taxon>
    </lineage>
</organism>
<dbReference type="RefSeq" id="WP_349426281.1">
    <property type="nucleotide sequence ID" value="NZ_CP151632.1"/>
</dbReference>
<feature type="transmembrane region" description="Helical" evidence="5">
    <location>
        <begin position="677"/>
        <end position="697"/>
    </location>
</feature>
<dbReference type="Gene3D" id="3.20.20.370">
    <property type="entry name" value="Glycoside hydrolase/deacetylase"/>
    <property type="match status" value="1"/>
</dbReference>
<keyword evidence="2" id="KW-0328">Glycosyltransferase</keyword>
<evidence type="ECO:0000256" key="2">
    <source>
        <dbReference type="ARBA" id="ARBA00022676"/>
    </source>
</evidence>
<feature type="transmembrane region" description="Helical" evidence="5">
    <location>
        <begin position="636"/>
        <end position="656"/>
    </location>
</feature>
<dbReference type="GO" id="GO:0005975">
    <property type="term" value="P:carbohydrate metabolic process"/>
    <property type="evidence" value="ECO:0007669"/>
    <property type="project" value="InterPro"/>
</dbReference>
<feature type="region of interest" description="Disordered" evidence="4">
    <location>
        <begin position="49"/>
        <end position="81"/>
    </location>
</feature>
<feature type="transmembrane region" description="Helical" evidence="5">
    <location>
        <begin position="21"/>
        <end position="44"/>
    </location>
</feature>